<dbReference type="PANTHER" id="PTHR37944:SF1">
    <property type="entry name" value="PORIN B"/>
    <property type="match status" value="1"/>
</dbReference>
<dbReference type="SUPFAM" id="SSF103515">
    <property type="entry name" value="Autotransporter"/>
    <property type="match status" value="1"/>
</dbReference>
<dbReference type="Proteomes" id="UP000502611">
    <property type="component" value="Chromosome"/>
</dbReference>
<evidence type="ECO:0000256" key="1">
    <source>
        <dbReference type="ARBA" id="ARBA00008769"/>
    </source>
</evidence>
<evidence type="ECO:0000313" key="3">
    <source>
        <dbReference type="EMBL" id="QJR02362.1"/>
    </source>
</evidence>
<dbReference type="GO" id="GO:0008643">
    <property type="term" value="P:carbohydrate transport"/>
    <property type="evidence" value="ECO:0007669"/>
    <property type="project" value="InterPro"/>
</dbReference>
<dbReference type="AlphaFoldDB" id="A0A6M4G4Y5"/>
<dbReference type="InterPro" id="IPR036709">
    <property type="entry name" value="Autotransporte_beta_dom_sf"/>
</dbReference>
<gene>
    <name evidence="3" type="ORF">HH800_09315</name>
</gene>
<proteinExistence type="inferred from homology"/>
<accession>A0A6M4G4Y5</accession>
<dbReference type="InterPro" id="IPR007049">
    <property type="entry name" value="Carb-sel_porin_OprB"/>
</dbReference>
<evidence type="ECO:0000313" key="4">
    <source>
        <dbReference type="Proteomes" id="UP000502611"/>
    </source>
</evidence>
<dbReference type="InterPro" id="IPR038673">
    <property type="entry name" value="OprB_sf"/>
</dbReference>
<reference evidence="3 4" key="1">
    <citation type="submission" date="2020-04" db="EMBL/GenBank/DDBJ databases">
        <title>The Whole Genome Analysis of High salt-tolerant Sphingobium yanoikuyae YC-XJ2 with Aryl organophosphorus flame retardants (aryl-OPFRs)-degrading capacity and characteristics of Related phosphotriesterase.</title>
        <authorList>
            <person name="Li X."/>
        </authorList>
    </citation>
    <scope>NUCLEOTIDE SEQUENCE [LARGE SCALE GENOMIC DNA]</scope>
    <source>
        <strain evidence="3 4">YC-XJ2</strain>
    </source>
</reference>
<dbReference type="EMBL" id="CP053021">
    <property type="protein sequence ID" value="QJR02362.1"/>
    <property type="molecule type" value="Genomic_DNA"/>
</dbReference>
<dbReference type="InterPro" id="IPR052932">
    <property type="entry name" value="OprB_Porin"/>
</dbReference>
<dbReference type="PANTHER" id="PTHR37944">
    <property type="entry name" value="PORIN B"/>
    <property type="match status" value="1"/>
</dbReference>
<sequence length="265" mass="28999">MQNYLHFAGLITGGNPTLTTGLVSLLPVQAGLSAEPATTPGVNVQINGKKSLYLLGGVQRSLNPRGIAEEIRTNGIGLDWHQHNAKALDIGEVGIRRKASPTQRRFWARAGYLYNMSDYDRFLGGSDHNYSYYALIDYQATRPDNQLFFRGLYLGASYSAARKSVSAFSHAGEIRAYYVGPFNARPTDSLNLTVSYNRFSEDLHASYALRGIDTARHQVGISGAYAVHLGPGVRIAPALQYVFNPTFLPGYKNVLLGSASLFLAF</sequence>
<name>A0A6M4G4Y5_SPHYA</name>
<protein>
    <submittedName>
        <fullName evidence="3">Uncharacterized protein</fullName>
    </submittedName>
</protein>
<dbReference type="Gene3D" id="2.40.160.180">
    <property type="entry name" value="Carbohydrate-selective porin OprB"/>
    <property type="match status" value="1"/>
</dbReference>
<dbReference type="RefSeq" id="WP_169860853.1">
    <property type="nucleotide sequence ID" value="NZ_CP053021.1"/>
</dbReference>
<comment type="similarity">
    <text evidence="1 2">Belongs to the OprB family.</text>
</comment>
<dbReference type="GO" id="GO:0016020">
    <property type="term" value="C:membrane"/>
    <property type="evidence" value="ECO:0007669"/>
    <property type="project" value="InterPro"/>
</dbReference>
<dbReference type="Pfam" id="PF04966">
    <property type="entry name" value="OprB"/>
    <property type="match status" value="1"/>
</dbReference>
<organism evidence="3 4">
    <name type="scientific">Sphingobium yanoikuyae</name>
    <name type="common">Sphingomonas yanoikuyae</name>
    <dbReference type="NCBI Taxonomy" id="13690"/>
    <lineage>
        <taxon>Bacteria</taxon>
        <taxon>Pseudomonadati</taxon>
        <taxon>Pseudomonadota</taxon>
        <taxon>Alphaproteobacteria</taxon>
        <taxon>Sphingomonadales</taxon>
        <taxon>Sphingomonadaceae</taxon>
        <taxon>Sphingobium</taxon>
    </lineage>
</organism>
<evidence type="ECO:0000256" key="2">
    <source>
        <dbReference type="RuleBase" id="RU363072"/>
    </source>
</evidence>
<dbReference type="GO" id="GO:0015288">
    <property type="term" value="F:porin activity"/>
    <property type="evidence" value="ECO:0007669"/>
    <property type="project" value="InterPro"/>
</dbReference>